<dbReference type="InterPro" id="IPR029058">
    <property type="entry name" value="AB_hydrolase_fold"/>
</dbReference>
<dbReference type="VEuPathDB" id="FungiDB:CLCR_01673"/>
<dbReference type="PANTHER" id="PTHR22946:SF9">
    <property type="entry name" value="POLYKETIDE TRANSFERASE AF380"/>
    <property type="match status" value="1"/>
</dbReference>
<dbReference type="OrthoDB" id="2498029at2759"/>
<accession>A0A1C1CAU4</accession>
<sequence>MDPGRAGAPEHAAGFEALKQAQKTVGTVERLNIPVGGTTVRGFLHLPAGYTENEDRVAAAALLLSGAGGGVSGPSGMYVSMGDKLSSLQRGIPVLRLDYRYPADNNPCVEDVTSAMDYLDGKYSICKYVLVGWSFGGAPVFTVGGQEKDRVVGCATVASQTAATKGIRYLAPRPVLLLHGTGDRTLNWHCSQSLYEVYGKNGDRTLKLFEGDDHALTRNSHEAEELLCAFIARCLDVEISGRERESVLQKTLTRDGDKVDLMKKGGDLEGERIE</sequence>
<keyword evidence="3" id="KW-1185">Reference proteome</keyword>
<dbReference type="InterPro" id="IPR050261">
    <property type="entry name" value="FrsA_esterase"/>
</dbReference>
<evidence type="ECO:0000256" key="1">
    <source>
        <dbReference type="ARBA" id="ARBA00022801"/>
    </source>
</evidence>
<evidence type="ECO:0000313" key="2">
    <source>
        <dbReference type="EMBL" id="OCT45588.1"/>
    </source>
</evidence>
<dbReference type="Proteomes" id="UP000094526">
    <property type="component" value="Unassembled WGS sequence"/>
</dbReference>
<proteinExistence type="predicted"/>
<dbReference type="eggNOG" id="ENOG502S6DB">
    <property type="taxonomic scope" value="Eukaryota"/>
</dbReference>
<dbReference type="Gene3D" id="3.40.50.1820">
    <property type="entry name" value="alpha/beta hydrolase"/>
    <property type="match status" value="1"/>
</dbReference>
<evidence type="ECO:0000313" key="3">
    <source>
        <dbReference type="Proteomes" id="UP000094526"/>
    </source>
</evidence>
<name>A0A1C1CAU4_9EURO</name>
<dbReference type="PANTHER" id="PTHR22946">
    <property type="entry name" value="DIENELACTONE HYDROLASE DOMAIN-CONTAINING PROTEIN-RELATED"/>
    <property type="match status" value="1"/>
</dbReference>
<gene>
    <name evidence="2" type="ORF">CLCR_01673</name>
</gene>
<dbReference type="EMBL" id="LGRB01000019">
    <property type="protein sequence ID" value="OCT45588.1"/>
    <property type="molecule type" value="Genomic_DNA"/>
</dbReference>
<organism evidence="2 3">
    <name type="scientific">Cladophialophora carrionii</name>
    <dbReference type="NCBI Taxonomy" id="86049"/>
    <lineage>
        <taxon>Eukaryota</taxon>
        <taxon>Fungi</taxon>
        <taxon>Dikarya</taxon>
        <taxon>Ascomycota</taxon>
        <taxon>Pezizomycotina</taxon>
        <taxon>Eurotiomycetes</taxon>
        <taxon>Chaetothyriomycetidae</taxon>
        <taxon>Chaetothyriales</taxon>
        <taxon>Herpotrichiellaceae</taxon>
        <taxon>Cladophialophora</taxon>
    </lineage>
</organism>
<dbReference type="GO" id="GO:0016788">
    <property type="term" value="F:hydrolase activity, acting on ester bonds"/>
    <property type="evidence" value="ECO:0007669"/>
    <property type="project" value="UniProtKB-ARBA"/>
</dbReference>
<dbReference type="AlphaFoldDB" id="A0A1C1CAU4"/>
<dbReference type="VEuPathDB" id="FungiDB:G647_03498"/>
<protein>
    <submittedName>
        <fullName evidence="2">Alpha/beta-Hydrolase</fullName>
    </submittedName>
</protein>
<reference evidence="3" key="1">
    <citation type="submission" date="2015-07" db="EMBL/GenBank/DDBJ databases">
        <authorList>
            <person name="Teixeira M.M."/>
            <person name="Souza R.C."/>
            <person name="Almeida L.G."/>
            <person name="Vicente V.A."/>
            <person name="de Hoog S."/>
            <person name="Bocca A.L."/>
            <person name="de Almeida S.R."/>
            <person name="Vasconcelos A.T."/>
            <person name="Felipe M.S."/>
        </authorList>
    </citation>
    <scope>NUCLEOTIDE SEQUENCE [LARGE SCALE GENOMIC DNA]</scope>
    <source>
        <strain evidence="3">KSF</strain>
    </source>
</reference>
<comment type="caution">
    <text evidence="2">The sequence shown here is derived from an EMBL/GenBank/DDBJ whole genome shotgun (WGS) entry which is preliminary data.</text>
</comment>
<dbReference type="SUPFAM" id="SSF53474">
    <property type="entry name" value="alpha/beta-Hydrolases"/>
    <property type="match status" value="1"/>
</dbReference>
<keyword evidence="1 2" id="KW-0378">Hydrolase</keyword>